<sequence length="107" mass="12438">MAELWYNKKHARLSWVLSHLRRLEVKNTERLLQLESGYKAVKISICGLTDKQQILKSSEPKPGTEFVPFRAGCPRFYFHTKMTYQLVGCLFVTSRTQEAIMAVNFLL</sequence>
<proteinExistence type="predicted"/>
<comment type="caution">
    <text evidence="1">The sequence shown here is derived from an EMBL/GenBank/DDBJ whole genome shotgun (WGS) entry which is preliminary data.</text>
</comment>
<accession>A0AAV8SPN9</accession>
<reference evidence="1 2" key="1">
    <citation type="submission" date="2021-09" db="EMBL/GenBank/DDBJ databases">
        <title>Genomic insights and catalytic innovation underlie evolution of tropane alkaloids biosynthesis.</title>
        <authorList>
            <person name="Wang Y.-J."/>
            <person name="Tian T."/>
            <person name="Huang J.-P."/>
            <person name="Huang S.-X."/>
        </authorList>
    </citation>
    <scope>NUCLEOTIDE SEQUENCE [LARGE SCALE GENOMIC DNA]</scope>
    <source>
        <strain evidence="1">KIB-2018</strain>
        <tissue evidence="1">Leaf</tissue>
    </source>
</reference>
<evidence type="ECO:0000313" key="2">
    <source>
        <dbReference type="Proteomes" id="UP001159364"/>
    </source>
</evidence>
<protein>
    <submittedName>
        <fullName evidence="1">Uncharacterized protein</fullName>
    </submittedName>
</protein>
<gene>
    <name evidence="1" type="ORF">K2173_001874</name>
</gene>
<dbReference type="EMBL" id="JAIWQS010000009">
    <property type="protein sequence ID" value="KAJ8753976.1"/>
    <property type="molecule type" value="Genomic_DNA"/>
</dbReference>
<keyword evidence="2" id="KW-1185">Reference proteome</keyword>
<dbReference type="Proteomes" id="UP001159364">
    <property type="component" value="Linkage Group LG09"/>
</dbReference>
<evidence type="ECO:0000313" key="1">
    <source>
        <dbReference type="EMBL" id="KAJ8753976.1"/>
    </source>
</evidence>
<name>A0AAV8SPN9_9ROSI</name>
<dbReference type="AlphaFoldDB" id="A0AAV8SPN9"/>
<organism evidence="1 2">
    <name type="scientific">Erythroxylum novogranatense</name>
    <dbReference type="NCBI Taxonomy" id="1862640"/>
    <lineage>
        <taxon>Eukaryota</taxon>
        <taxon>Viridiplantae</taxon>
        <taxon>Streptophyta</taxon>
        <taxon>Embryophyta</taxon>
        <taxon>Tracheophyta</taxon>
        <taxon>Spermatophyta</taxon>
        <taxon>Magnoliopsida</taxon>
        <taxon>eudicotyledons</taxon>
        <taxon>Gunneridae</taxon>
        <taxon>Pentapetalae</taxon>
        <taxon>rosids</taxon>
        <taxon>fabids</taxon>
        <taxon>Malpighiales</taxon>
        <taxon>Erythroxylaceae</taxon>
        <taxon>Erythroxylum</taxon>
    </lineage>
</organism>